<protein>
    <submittedName>
        <fullName evidence="1">Putative chemotaxis protein CheD</fullName>
    </submittedName>
</protein>
<proteinExistence type="predicted"/>
<name>H2EAE3_9VIRU</name>
<accession>H2EAE3</accession>
<sequence>MYTIKNKKNQIKIFSIYIPMTTYSEQYHDNCHDYLKTLYLEKYAVTKYKNILYQIKNNIPKIDICQDTVCDDYGNIIVCDQHAVVFGHQNDIYPILATYALNACIGLVMYIPKYKVAALAHIDGLPGYSLESAINDGINIKYDPVYENINIILKNLRNICNTKEIIEIDYHLIGGIYGLSEVMVNDLIECLNKYNGKNYRFNFIGRNILGPDNQSRNICINTITGKITYFDYTMNREYYNNNINNNGLPINIIKAPRKSEAFLDITYLPVFENK</sequence>
<evidence type="ECO:0000313" key="1">
    <source>
        <dbReference type="EMBL" id="AEX61366.1"/>
    </source>
</evidence>
<gene>
    <name evidence="1" type="ORF">c7_R300</name>
</gene>
<reference evidence="1" key="1">
    <citation type="submission" date="2011-10" db="EMBL/GenBank/DDBJ databases">
        <title>Provirophages and transpovirons: unique mobilome of giant viruses.</title>
        <authorList>
            <person name="Desnues C."/>
            <person name="LaScola B."/>
            <person name="Yutin N."/>
            <person name="Fournous G."/>
            <person name="Koonin E."/>
            <person name="Raoult D."/>
        </authorList>
    </citation>
    <scope>NUCLEOTIDE SEQUENCE</scope>
    <source>
        <strain evidence="1">Mv13-c7</strain>
    </source>
</reference>
<dbReference type="EMBL" id="JN885990">
    <property type="protein sequence ID" value="AEX61366.1"/>
    <property type="molecule type" value="Genomic_DNA"/>
</dbReference>
<organism evidence="1">
    <name type="scientific">Megavirus courdo7</name>
    <dbReference type="NCBI Taxonomy" id="1128135"/>
    <lineage>
        <taxon>Viruses</taxon>
        <taxon>Varidnaviria</taxon>
        <taxon>Bamfordvirae</taxon>
        <taxon>Nucleocytoviricota</taxon>
        <taxon>Megaviricetes</taxon>
        <taxon>Imitervirales</taxon>
        <taxon>Mimiviridae</taxon>
        <taxon>Megamimivirinae</taxon>
        <taxon>Megavirus</taxon>
    </lineage>
</organism>